<comment type="caution">
    <text evidence="2">The sequence shown here is derived from an EMBL/GenBank/DDBJ whole genome shotgun (WGS) entry which is preliminary data.</text>
</comment>
<proteinExistence type="predicted"/>
<evidence type="ECO:0000259" key="1">
    <source>
        <dbReference type="Pfam" id="PF00144"/>
    </source>
</evidence>
<dbReference type="InterPro" id="IPR001466">
    <property type="entry name" value="Beta-lactam-related"/>
</dbReference>
<evidence type="ECO:0000313" key="2">
    <source>
        <dbReference type="EMBL" id="RSM20098.1"/>
    </source>
</evidence>
<dbReference type="InterPro" id="IPR012338">
    <property type="entry name" value="Beta-lactam/transpept-like"/>
</dbReference>
<dbReference type="EMBL" id="NIZV01000007">
    <property type="protein sequence ID" value="RSM20098.1"/>
    <property type="molecule type" value="Genomic_DNA"/>
</dbReference>
<sequence>MPRNARVLSNITLNSLQLNSPLIMSSNINATSPHLEAALQAVLDRGETGVSVAAYYRGKLIAHGTAGYADVSEKRPVDDKTLFPVFSVTKGITALAAHIQADRGLLNLQDPISKYWPEFAANGKENVTVEDALSHRAGIPQMPDGVTPELMADWDWMVKQVAAFTPKFTPGTTNAYHVLVWGWIIGEVVRRTDPKKRPFGQFVAEEICQPLGVKDLYLGVPDSQLSRVATLSGGNEMFLEDTYNTSPIAVFPGSDVHNLKVVRQACDPGAGAIGNAPAIARVFAMVAEGGELDGVRLLSENYVKGMTRFRQNPHDQDKVLPIPVWFGAAGFWLGGEKGASDPLVGDHRDVIYSPGAGGSIAWADIRDRIAVSICHNNMDAGVSIDPEPIWTPIGKAIRAIIKEKQE</sequence>
<dbReference type="Pfam" id="PF00144">
    <property type="entry name" value="Beta-lactamase"/>
    <property type="match status" value="1"/>
</dbReference>
<name>A0A428V0M2_9HYPO</name>
<gene>
    <name evidence="2" type="ORF">CDV31_000892</name>
</gene>
<dbReference type="SUPFAM" id="SSF56601">
    <property type="entry name" value="beta-lactamase/transpeptidase-like"/>
    <property type="match status" value="1"/>
</dbReference>
<dbReference type="Gene3D" id="3.40.710.10">
    <property type="entry name" value="DD-peptidase/beta-lactamase superfamily"/>
    <property type="match status" value="1"/>
</dbReference>
<accession>A0A428V0M2</accession>
<dbReference type="PANTHER" id="PTHR43319:SF3">
    <property type="entry name" value="BETA-LACTAMASE-RELATED DOMAIN-CONTAINING PROTEIN"/>
    <property type="match status" value="1"/>
</dbReference>
<dbReference type="Proteomes" id="UP000288429">
    <property type="component" value="Unassembled WGS sequence"/>
</dbReference>
<dbReference type="PANTHER" id="PTHR43319">
    <property type="entry name" value="BETA-LACTAMASE-RELATED"/>
    <property type="match status" value="1"/>
</dbReference>
<organism evidence="2 3">
    <name type="scientific">Fusarium ambrosium</name>
    <dbReference type="NCBI Taxonomy" id="131363"/>
    <lineage>
        <taxon>Eukaryota</taxon>
        <taxon>Fungi</taxon>
        <taxon>Dikarya</taxon>
        <taxon>Ascomycota</taxon>
        <taxon>Pezizomycotina</taxon>
        <taxon>Sordariomycetes</taxon>
        <taxon>Hypocreomycetidae</taxon>
        <taxon>Hypocreales</taxon>
        <taxon>Nectriaceae</taxon>
        <taxon>Fusarium</taxon>
        <taxon>Fusarium solani species complex</taxon>
    </lineage>
</organism>
<reference evidence="2 3" key="1">
    <citation type="submission" date="2017-06" db="EMBL/GenBank/DDBJ databases">
        <title>Cmopartive genomic analysis of Ambrosia Fusariam Clade fungi.</title>
        <authorList>
            <person name="Stajich J.E."/>
            <person name="Carrillo J."/>
            <person name="Kijimoto T."/>
            <person name="Eskalen A."/>
            <person name="O'Donnell K."/>
            <person name="Kasson M."/>
        </authorList>
    </citation>
    <scope>NUCLEOTIDE SEQUENCE [LARGE SCALE GENOMIC DNA]</scope>
    <source>
        <strain evidence="2 3">NRRL 20438</strain>
    </source>
</reference>
<dbReference type="AlphaFoldDB" id="A0A428V0M2"/>
<protein>
    <recommendedName>
        <fullName evidence="1">Beta-lactamase-related domain-containing protein</fullName>
    </recommendedName>
</protein>
<evidence type="ECO:0000313" key="3">
    <source>
        <dbReference type="Proteomes" id="UP000288429"/>
    </source>
</evidence>
<dbReference type="InterPro" id="IPR052907">
    <property type="entry name" value="Beta-lactamase/esterase"/>
</dbReference>
<keyword evidence="3" id="KW-1185">Reference proteome</keyword>
<feature type="domain" description="Beta-lactamase-related" evidence="1">
    <location>
        <begin position="39"/>
        <end position="379"/>
    </location>
</feature>